<dbReference type="Gene3D" id="1.20.1220.20">
    <property type="entry name" value="Uncharcterised protein PF01724"/>
    <property type="match status" value="1"/>
</dbReference>
<dbReference type="Pfam" id="PF01724">
    <property type="entry name" value="DUF29"/>
    <property type="match status" value="1"/>
</dbReference>
<dbReference type="Proteomes" id="UP000001425">
    <property type="component" value="Chromosome"/>
</dbReference>
<evidence type="ECO:0000313" key="1">
    <source>
        <dbReference type="EMBL" id="BAA17743.1"/>
    </source>
</evidence>
<proteinExistence type="predicted"/>
<dbReference type="EMBL" id="BA000022">
    <property type="protein sequence ID" value="BAA17743.1"/>
    <property type="molecule type" value="Genomic_DNA"/>
</dbReference>
<dbReference type="PANTHER" id="PTHR34235:SF3">
    <property type="entry name" value="SLR1203 PROTEIN"/>
    <property type="match status" value="1"/>
</dbReference>
<evidence type="ECO:0000313" key="2">
    <source>
        <dbReference type="Proteomes" id="UP000001425"/>
    </source>
</evidence>
<reference evidence="1 2" key="2">
    <citation type="journal article" date="1996" name="DNA Res.">
        <title>Sequence analysis of the genome of the unicellular cyanobacterium Synechocystis sp. strain PCC6803. II. Sequence determination of the entire genome and assignment of potential protein-coding regions.</title>
        <authorList>
            <person name="Kaneko T."/>
            <person name="Sato S."/>
            <person name="Kotani H."/>
            <person name="Tanaka A."/>
            <person name="Asamizu E."/>
            <person name="Nakamura Y."/>
            <person name="Miyajima N."/>
            <person name="Hirosawa M."/>
            <person name="Sugiura M."/>
            <person name="Sasamoto S."/>
            <person name="Kimura T."/>
            <person name="Hosouchi T."/>
            <person name="Matsuno A."/>
            <person name="Muraki A."/>
            <person name="Nakazaki N."/>
            <person name="Naruo K."/>
            <person name="Okumura S."/>
            <person name="Shimpo S."/>
            <person name="Takeuchi C."/>
            <person name="Wada T."/>
            <person name="Watanabe A."/>
            <person name="Yamada M."/>
            <person name="Yasuda M."/>
            <person name="Tabata S."/>
        </authorList>
    </citation>
    <scope>NUCLEOTIDE SEQUENCE [LARGE SCALE GENOMIC DNA]</scope>
    <source>
        <strain evidence="2">ATCC 27184 / PCC 6803 / Kazusa</strain>
    </source>
</reference>
<dbReference type="PhylomeDB" id="P73696"/>
<dbReference type="InterPro" id="IPR002636">
    <property type="entry name" value="DUF29"/>
</dbReference>
<dbReference type="PANTHER" id="PTHR34235">
    <property type="entry name" value="SLR1203 PROTEIN-RELATED"/>
    <property type="match status" value="1"/>
</dbReference>
<reference evidence="1 2" key="1">
    <citation type="journal article" date="1995" name="DNA Res.">
        <title>Sequence analysis of the genome of the unicellular cyanobacterium Synechocystis sp. strain PCC6803. I. Sequence features in the 1 Mb region from map positions 64% to 92% of the genome.</title>
        <authorList>
            <person name="Kaneko T."/>
            <person name="Tanaka A."/>
            <person name="Sato S."/>
            <person name="Kotani H."/>
            <person name="Sazuka T."/>
            <person name="Miyajima N."/>
            <person name="Sugiura M."/>
            <person name="Tabata S."/>
        </authorList>
    </citation>
    <scope>NUCLEOTIDE SEQUENCE [LARGE SCALE GENOMIC DNA]</scope>
    <source>
        <strain evidence="2">ATCC 27184 / PCC 6803 / Kazusa</strain>
    </source>
</reference>
<keyword evidence="2" id="KW-1185">Reference proteome</keyword>
<name>P73696_SYNY3</name>
<sequence>MIEEGCMVAELRKTNTNLYETDYNLWVLETVAKLKSRDLDGLDWDNLIEEVEDLSRRDKKKLKSLLRLLCEHLLKLTYWQSELQRNEGHWRREIRNFRKQINEELESSPSLRNYLSDIFDKCYRDGRELAADQSELPLSIFPEHPIATLEQVLDEDWLP</sequence>
<dbReference type="STRING" id="1148.gene:10498610"/>
<dbReference type="EnsemblBacteria" id="BAA17743">
    <property type="protein sequence ID" value="BAA17743"/>
    <property type="gene ID" value="BAA17743"/>
</dbReference>
<protein>
    <submittedName>
        <fullName evidence="1">Slr1811 protein</fullName>
    </submittedName>
</protein>
<dbReference type="eggNOG" id="COG2442">
    <property type="taxonomic scope" value="Bacteria"/>
</dbReference>
<organism evidence="1 2">
    <name type="scientific">Synechocystis sp. (strain ATCC 27184 / PCC 6803 / Kazusa)</name>
    <dbReference type="NCBI Taxonomy" id="1111708"/>
    <lineage>
        <taxon>Bacteria</taxon>
        <taxon>Bacillati</taxon>
        <taxon>Cyanobacteriota</taxon>
        <taxon>Cyanophyceae</taxon>
        <taxon>Synechococcales</taxon>
        <taxon>Merismopediaceae</taxon>
        <taxon>Synechocystis</taxon>
    </lineage>
</organism>
<dbReference type="IntAct" id="P73696">
    <property type="interactions" value="4"/>
</dbReference>
<dbReference type="InParanoid" id="P73696"/>
<dbReference type="PIR" id="S77185">
    <property type="entry name" value="S77185"/>
</dbReference>
<dbReference type="AlphaFoldDB" id="P73696"/>
<accession>P73696</accession>
<dbReference type="PaxDb" id="1148-1652824"/>
<dbReference type="KEGG" id="syn:slr1811"/>
<gene>
    <name evidence="1" type="ordered locus">slr1811</name>
</gene>